<sequence>MNTVEAVVTKVLDVRPYRNFWITRVEVLSEGGYSNTEIISYSERDAREVKPGDTVTI</sequence>
<dbReference type="EMBL" id="CACRUS010000033">
    <property type="protein sequence ID" value="VYU78806.1"/>
    <property type="molecule type" value="Genomic_DNA"/>
</dbReference>
<accession>A0A6N3HPB5</accession>
<gene>
    <name evidence="1" type="ORF">PALFYP105_01378</name>
</gene>
<protein>
    <submittedName>
        <fullName evidence="1">Uncharacterized protein</fullName>
    </submittedName>
</protein>
<evidence type="ECO:0000313" key="1">
    <source>
        <dbReference type="EMBL" id="VYU78806.1"/>
    </source>
</evidence>
<proteinExistence type="predicted"/>
<organism evidence="1">
    <name type="scientific">Enterobacter agglomerans</name>
    <name type="common">Erwinia herbicola</name>
    <name type="synonym">Pantoea agglomerans</name>
    <dbReference type="NCBI Taxonomy" id="549"/>
    <lineage>
        <taxon>Bacteria</taxon>
        <taxon>Pseudomonadati</taxon>
        <taxon>Pseudomonadota</taxon>
        <taxon>Gammaproteobacteria</taxon>
        <taxon>Enterobacterales</taxon>
        <taxon>Erwiniaceae</taxon>
        <taxon>Pantoea</taxon>
        <taxon>Pantoea agglomerans group</taxon>
    </lineage>
</organism>
<name>A0A6N3HPB5_ENTAG</name>
<reference evidence="1" key="1">
    <citation type="submission" date="2019-11" db="EMBL/GenBank/DDBJ databases">
        <authorList>
            <person name="Feng L."/>
        </authorList>
    </citation>
    <scope>NUCLEOTIDE SEQUENCE</scope>
    <source>
        <strain evidence="1">PagglomeransLFYP105</strain>
    </source>
</reference>
<dbReference type="AlphaFoldDB" id="A0A6N3HPB5"/>